<gene>
    <name evidence="1" type="ORF">FRV6_13858</name>
</gene>
<accession>A0A2H3TY93</accession>
<organism evidence="1 2">
    <name type="scientific">Fusarium oxysporum</name>
    <name type="common">Fusarium vascular wilt</name>
    <dbReference type="NCBI Taxonomy" id="5507"/>
    <lineage>
        <taxon>Eukaryota</taxon>
        <taxon>Fungi</taxon>
        <taxon>Dikarya</taxon>
        <taxon>Ascomycota</taxon>
        <taxon>Pezizomycotina</taxon>
        <taxon>Sordariomycetes</taxon>
        <taxon>Hypocreomycetidae</taxon>
        <taxon>Hypocreales</taxon>
        <taxon>Nectriaceae</taxon>
        <taxon>Fusarium</taxon>
        <taxon>Fusarium oxysporum species complex</taxon>
    </lineage>
</organism>
<name>A0A2H3TY93_FUSOX</name>
<dbReference type="EMBL" id="FMJY01000008">
    <property type="protein sequence ID" value="SCO89730.1"/>
    <property type="molecule type" value="Genomic_DNA"/>
</dbReference>
<proteinExistence type="predicted"/>
<protein>
    <submittedName>
        <fullName evidence="1">Uncharacterized protein</fullName>
    </submittedName>
</protein>
<reference evidence="2" key="1">
    <citation type="submission" date="2016-09" db="EMBL/GenBank/DDBJ databases">
        <authorList>
            <person name="Guldener U."/>
        </authorList>
    </citation>
    <scope>NUCLEOTIDE SEQUENCE [LARGE SCALE GENOMIC DNA]</scope>
    <source>
        <strain evidence="2">V64-1</strain>
    </source>
</reference>
<evidence type="ECO:0000313" key="2">
    <source>
        <dbReference type="Proteomes" id="UP000219369"/>
    </source>
</evidence>
<dbReference type="Proteomes" id="UP000219369">
    <property type="component" value="Unassembled WGS sequence"/>
</dbReference>
<dbReference type="OrthoDB" id="10379407at2759"/>
<dbReference type="AlphaFoldDB" id="A0A2H3TY93"/>
<sequence>MSASRASFVSATSWVIGTNSLTSKEIVPGIYVKTQLIRAVPGSGIPDGLRTGRRPIVMEAQRSGVLPCQSQNFFLICTLAANDNFEEGSQNGRDPSLWLMATRLFWLRPFWSRWLMYWDSRKRACYSSIFRVHQSPAGLRITLLFIVIVVGFGRQPGSSFTGHGPSRSARGDLVFLVLVDRNILEDVDVRGLFVSMQVSRGSVNS</sequence>
<evidence type="ECO:0000313" key="1">
    <source>
        <dbReference type="EMBL" id="SCO89730.1"/>
    </source>
</evidence>